<keyword evidence="1" id="KW-1185">Reference proteome</keyword>
<proteinExistence type="predicted"/>
<sequence>MVDSAYSDDNGFNIVEYSPIELPKNALSYEISLAVDVENTFTHNIQRVLLDNTRFAKDLDEMVPSKIPVIGFMGELSFIYIKDDETNEYKLLESWNGKLGKELFLTFDEKKPKFFENAIESFRTTCTSVIHNVIATMSMSPETIASGMRPTFGYTLTLDDKNQTLYNYKTFDGTEKSESPSTLMTTLLKEHLKEIKKEAGEKPKEIAFFIFDNYSTEEKERVQKGLEKSCESLKIKCAFVEDS</sequence>
<dbReference type="GO" id="GO:0003676">
    <property type="term" value="F:nucleic acid binding"/>
    <property type="evidence" value="ECO:0007669"/>
    <property type="project" value="InterPro"/>
</dbReference>
<organism evidence="1 2">
    <name type="scientific">Panagrolaimus davidi</name>
    <dbReference type="NCBI Taxonomy" id="227884"/>
    <lineage>
        <taxon>Eukaryota</taxon>
        <taxon>Metazoa</taxon>
        <taxon>Ecdysozoa</taxon>
        <taxon>Nematoda</taxon>
        <taxon>Chromadorea</taxon>
        <taxon>Rhabditida</taxon>
        <taxon>Tylenchina</taxon>
        <taxon>Panagrolaimomorpha</taxon>
        <taxon>Panagrolaimoidea</taxon>
        <taxon>Panagrolaimidae</taxon>
        <taxon>Panagrolaimus</taxon>
    </lineage>
</organism>
<reference evidence="2" key="1">
    <citation type="submission" date="2022-11" db="UniProtKB">
        <authorList>
            <consortium name="WormBaseParasite"/>
        </authorList>
    </citation>
    <scope>IDENTIFICATION</scope>
</reference>
<name>A0A914PN57_9BILA</name>
<dbReference type="Proteomes" id="UP000887578">
    <property type="component" value="Unplaced"/>
</dbReference>
<dbReference type="InterPro" id="IPR036397">
    <property type="entry name" value="RNaseH_sf"/>
</dbReference>
<dbReference type="WBParaSite" id="PDA_v2.g16227.t1">
    <property type="protein sequence ID" value="PDA_v2.g16227.t1"/>
    <property type="gene ID" value="PDA_v2.g16227"/>
</dbReference>
<protein>
    <submittedName>
        <fullName evidence="2">Uncharacterized protein</fullName>
    </submittedName>
</protein>
<accession>A0A914PN57</accession>
<dbReference type="Gene3D" id="3.30.420.10">
    <property type="entry name" value="Ribonuclease H-like superfamily/Ribonuclease H"/>
    <property type="match status" value="1"/>
</dbReference>
<dbReference type="AlphaFoldDB" id="A0A914PN57"/>
<evidence type="ECO:0000313" key="1">
    <source>
        <dbReference type="Proteomes" id="UP000887578"/>
    </source>
</evidence>
<evidence type="ECO:0000313" key="2">
    <source>
        <dbReference type="WBParaSite" id="PDA_v2.g16227.t1"/>
    </source>
</evidence>